<feature type="signal peptide" evidence="1">
    <location>
        <begin position="1"/>
        <end position="25"/>
    </location>
</feature>
<evidence type="ECO:0000313" key="3">
    <source>
        <dbReference type="Proteomes" id="UP001432322"/>
    </source>
</evidence>
<dbReference type="Proteomes" id="UP001432322">
    <property type="component" value="Unassembled WGS sequence"/>
</dbReference>
<evidence type="ECO:0000256" key="1">
    <source>
        <dbReference type="SAM" id="SignalP"/>
    </source>
</evidence>
<feature type="non-terminal residue" evidence="2">
    <location>
        <position position="138"/>
    </location>
</feature>
<name>A0AAV5WV53_9BILA</name>
<feature type="chain" id="PRO_5043618990" evidence="1">
    <location>
        <begin position="26"/>
        <end position="138"/>
    </location>
</feature>
<sequence>MIECLIIGATFGVTMLLTSLISCWSDPDESEKRPMTKIGNDEFQDLEETEVIMENAILNGYNEKMKGDRLHIIDVYGDRRDCNVYQDIGNALARRLSLLNQHVVVVSGPEVSYFTEKHHVIDTTTFFYLRRRWNVTAV</sequence>
<reference evidence="2" key="1">
    <citation type="submission" date="2023-10" db="EMBL/GenBank/DDBJ databases">
        <title>Genome assembly of Pristionchus species.</title>
        <authorList>
            <person name="Yoshida K."/>
            <person name="Sommer R.J."/>
        </authorList>
    </citation>
    <scope>NUCLEOTIDE SEQUENCE</scope>
    <source>
        <strain evidence="2">RS5133</strain>
    </source>
</reference>
<keyword evidence="1" id="KW-0732">Signal</keyword>
<accession>A0AAV5WV53</accession>
<evidence type="ECO:0000313" key="2">
    <source>
        <dbReference type="EMBL" id="GMT36079.1"/>
    </source>
</evidence>
<dbReference type="AlphaFoldDB" id="A0AAV5WV53"/>
<protein>
    <submittedName>
        <fullName evidence="2">Uncharacterized protein</fullName>
    </submittedName>
</protein>
<gene>
    <name evidence="2" type="ORF">PFISCL1PPCAC_27376</name>
</gene>
<keyword evidence="3" id="KW-1185">Reference proteome</keyword>
<proteinExistence type="predicted"/>
<organism evidence="2 3">
    <name type="scientific">Pristionchus fissidentatus</name>
    <dbReference type="NCBI Taxonomy" id="1538716"/>
    <lineage>
        <taxon>Eukaryota</taxon>
        <taxon>Metazoa</taxon>
        <taxon>Ecdysozoa</taxon>
        <taxon>Nematoda</taxon>
        <taxon>Chromadorea</taxon>
        <taxon>Rhabditida</taxon>
        <taxon>Rhabditina</taxon>
        <taxon>Diplogasteromorpha</taxon>
        <taxon>Diplogasteroidea</taxon>
        <taxon>Neodiplogasteridae</taxon>
        <taxon>Pristionchus</taxon>
    </lineage>
</organism>
<dbReference type="EMBL" id="BTSY01000007">
    <property type="protein sequence ID" value="GMT36079.1"/>
    <property type="molecule type" value="Genomic_DNA"/>
</dbReference>
<comment type="caution">
    <text evidence="2">The sequence shown here is derived from an EMBL/GenBank/DDBJ whole genome shotgun (WGS) entry which is preliminary data.</text>
</comment>